<sequence>MGLLSLGAGVAIGYLIGTKKGQDRVDVGIENAKKSAQEAWEREEVQDFVSMASDTATRVSHEVAEGAKKAAKSASGALRKAADKADEAQEMMTDIVDEAEDIVEAKAQEFSGDDSSGGAGSSGTEQGDTKN</sequence>
<reference evidence="3 4" key="1">
    <citation type="submission" date="2019-05" db="EMBL/GenBank/DDBJ databases">
        <title>Nesterenkonia sp. GY074 isolated from the Southern Atlantic Ocean.</title>
        <authorList>
            <person name="Zhang G."/>
        </authorList>
    </citation>
    <scope>NUCLEOTIDE SEQUENCE [LARGE SCALE GENOMIC DNA]</scope>
    <source>
        <strain evidence="3 4">GY074</strain>
    </source>
</reference>
<gene>
    <name evidence="3" type="ORF">FEF26_02220</name>
</gene>
<evidence type="ECO:0000256" key="2">
    <source>
        <dbReference type="SAM" id="MobiDB-lite"/>
    </source>
</evidence>
<dbReference type="RefSeq" id="WP_138251910.1">
    <property type="nucleotide sequence ID" value="NZ_VAVZ01000004.1"/>
</dbReference>
<organism evidence="3 4">
    <name type="scientific">Nesterenkonia salmonea</name>
    <dbReference type="NCBI Taxonomy" id="1804987"/>
    <lineage>
        <taxon>Bacteria</taxon>
        <taxon>Bacillati</taxon>
        <taxon>Actinomycetota</taxon>
        <taxon>Actinomycetes</taxon>
        <taxon>Micrococcales</taxon>
        <taxon>Micrococcaceae</taxon>
        <taxon>Nesterenkonia</taxon>
    </lineage>
</organism>
<keyword evidence="4" id="KW-1185">Reference proteome</keyword>
<protein>
    <recommendedName>
        <fullName evidence="5">YtxH domain-containing protein</fullName>
    </recommendedName>
</protein>
<keyword evidence="1" id="KW-0175">Coiled coil</keyword>
<dbReference type="AlphaFoldDB" id="A0A5R9BGF2"/>
<evidence type="ECO:0000313" key="3">
    <source>
        <dbReference type="EMBL" id="TLP99723.1"/>
    </source>
</evidence>
<dbReference type="EMBL" id="VAVZ01000004">
    <property type="protein sequence ID" value="TLP99723.1"/>
    <property type="molecule type" value="Genomic_DNA"/>
</dbReference>
<evidence type="ECO:0000256" key="1">
    <source>
        <dbReference type="SAM" id="Coils"/>
    </source>
</evidence>
<dbReference type="OrthoDB" id="5125216at2"/>
<feature type="coiled-coil region" evidence="1">
    <location>
        <begin position="71"/>
        <end position="98"/>
    </location>
</feature>
<feature type="region of interest" description="Disordered" evidence="2">
    <location>
        <begin position="100"/>
        <end position="131"/>
    </location>
</feature>
<accession>A0A5R9BGF2</accession>
<proteinExistence type="predicted"/>
<evidence type="ECO:0008006" key="5">
    <source>
        <dbReference type="Google" id="ProtNLM"/>
    </source>
</evidence>
<evidence type="ECO:0000313" key="4">
    <source>
        <dbReference type="Proteomes" id="UP000310458"/>
    </source>
</evidence>
<comment type="caution">
    <text evidence="3">The sequence shown here is derived from an EMBL/GenBank/DDBJ whole genome shotgun (WGS) entry which is preliminary data.</text>
</comment>
<dbReference type="Proteomes" id="UP000310458">
    <property type="component" value="Unassembled WGS sequence"/>
</dbReference>
<name>A0A5R9BGF2_9MICC</name>